<evidence type="ECO:0000313" key="1">
    <source>
        <dbReference type="EMBL" id="RZS96504.1"/>
    </source>
</evidence>
<accession>A0A4Q7P8Q4</accession>
<comment type="caution">
    <text evidence="1">The sequence shown here is derived from an EMBL/GenBank/DDBJ whole genome shotgun (WGS) entry which is preliminary data.</text>
</comment>
<organism evidence="1 2">
    <name type="scientific">Cecembia calidifontis</name>
    <dbReference type="NCBI Taxonomy" id="1187080"/>
    <lineage>
        <taxon>Bacteria</taxon>
        <taxon>Pseudomonadati</taxon>
        <taxon>Bacteroidota</taxon>
        <taxon>Cytophagia</taxon>
        <taxon>Cytophagales</taxon>
        <taxon>Cyclobacteriaceae</taxon>
        <taxon>Cecembia</taxon>
    </lineage>
</organism>
<gene>
    <name evidence="1" type="ORF">BC751_2079</name>
</gene>
<dbReference type="AlphaFoldDB" id="A0A4Q7P8Q4"/>
<protein>
    <submittedName>
        <fullName evidence="1">Uncharacterized protein</fullName>
    </submittedName>
</protein>
<dbReference type="Proteomes" id="UP000292209">
    <property type="component" value="Unassembled WGS sequence"/>
</dbReference>
<evidence type="ECO:0000313" key="2">
    <source>
        <dbReference type="Proteomes" id="UP000292209"/>
    </source>
</evidence>
<name>A0A4Q7P8Q4_9BACT</name>
<reference evidence="1 2" key="1">
    <citation type="submission" date="2019-02" db="EMBL/GenBank/DDBJ databases">
        <title>Genomic Encyclopedia of Archaeal and Bacterial Type Strains, Phase II (KMG-II): from individual species to whole genera.</title>
        <authorList>
            <person name="Goeker M."/>
        </authorList>
    </citation>
    <scope>NUCLEOTIDE SEQUENCE [LARGE SCALE GENOMIC DNA]</scope>
    <source>
        <strain evidence="1 2">DSM 21411</strain>
    </source>
</reference>
<dbReference type="RefSeq" id="WP_207226866.1">
    <property type="nucleotide sequence ID" value="NZ_SGXG01000001.1"/>
</dbReference>
<sequence>MLKYPLIYIFHKSYQAIKKHLLIIILTQMAAIRAEKVTALLNLRSHPFHMGRIHGIMPGSDNQGWNFNPDCSF</sequence>
<keyword evidence="2" id="KW-1185">Reference proteome</keyword>
<proteinExistence type="predicted"/>
<dbReference type="EMBL" id="SGXG01000001">
    <property type="protein sequence ID" value="RZS96504.1"/>
    <property type="molecule type" value="Genomic_DNA"/>
</dbReference>